<evidence type="ECO:0000256" key="2">
    <source>
        <dbReference type="SAM" id="SignalP"/>
    </source>
</evidence>
<feature type="signal peptide" evidence="2">
    <location>
        <begin position="1"/>
        <end position="16"/>
    </location>
</feature>
<name>A0AA39LXI7_9BILA</name>
<reference evidence="3" key="1">
    <citation type="submission" date="2023-06" db="EMBL/GenBank/DDBJ databases">
        <title>Genomic analysis of the entomopathogenic nematode Steinernema hermaphroditum.</title>
        <authorList>
            <person name="Schwarz E.M."/>
            <person name="Heppert J.K."/>
            <person name="Baniya A."/>
            <person name="Schwartz H.T."/>
            <person name="Tan C.-H."/>
            <person name="Antoshechkin I."/>
            <person name="Sternberg P.W."/>
            <person name="Goodrich-Blair H."/>
            <person name="Dillman A.R."/>
        </authorList>
    </citation>
    <scope>NUCLEOTIDE SEQUENCE</scope>
    <source>
        <strain evidence="3">PS9179</strain>
        <tissue evidence="3">Whole animal</tissue>
    </source>
</reference>
<protein>
    <recommendedName>
        <fullName evidence="5">ShKT domain-containing protein</fullName>
    </recommendedName>
</protein>
<evidence type="ECO:0000256" key="1">
    <source>
        <dbReference type="SAM" id="MobiDB-lite"/>
    </source>
</evidence>
<feature type="region of interest" description="Disordered" evidence="1">
    <location>
        <begin position="63"/>
        <end position="101"/>
    </location>
</feature>
<evidence type="ECO:0000313" key="3">
    <source>
        <dbReference type="EMBL" id="KAK0412939.1"/>
    </source>
</evidence>
<evidence type="ECO:0008006" key="5">
    <source>
        <dbReference type="Google" id="ProtNLM"/>
    </source>
</evidence>
<dbReference type="EMBL" id="JAUCMV010000003">
    <property type="protein sequence ID" value="KAK0412939.1"/>
    <property type="molecule type" value="Genomic_DNA"/>
</dbReference>
<dbReference type="Proteomes" id="UP001175271">
    <property type="component" value="Unassembled WGS sequence"/>
</dbReference>
<feature type="chain" id="PRO_5041236889" description="ShKT domain-containing protein" evidence="2">
    <location>
        <begin position="17"/>
        <end position="129"/>
    </location>
</feature>
<feature type="compositionally biased region" description="Low complexity" evidence="1">
    <location>
        <begin position="68"/>
        <end position="80"/>
    </location>
</feature>
<evidence type="ECO:0000313" key="4">
    <source>
        <dbReference type="Proteomes" id="UP001175271"/>
    </source>
</evidence>
<dbReference type="AlphaFoldDB" id="A0AA39LXI7"/>
<comment type="caution">
    <text evidence="3">The sequence shown here is derived from an EMBL/GenBank/DDBJ whole genome shotgun (WGS) entry which is preliminary data.</text>
</comment>
<gene>
    <name evidence="3" type="ORF">QR680_006491</name>
</gene>
<keyword evidence="4" id="KW-1185">Reference proteome</keyword>
<organism evidence="3 4">
    <name type="scientific">Steinernema hermaphroditum</name>
    <dbReference type="NCBI Taxonomy" id="289476"/>
    <lineage>
        <taxon>Eukaryota</taxon>
        <taxon>Metazoa</taxon>
        <taxon>Ecdysozoa</taxon>
        <taxon>Nematoda</taxon>
        <taxon>Chromadorea</taxon>
        <taxon>Rhabditida</taxon>
        <taxon>Tylenchina</taxon>
        <taxon>Panagrolaimomorpha</taxon>
        <taxon>Strongyloidoidea</taxon>
        <taxon>Steinernematidae</taxon>
        <taxon>Steinernema</taxon>
    </lineage>
</organism>
<keyword evidence="2" id="KW-0732">Signal</keyword>
<sequence>MLRAAITLLLLSVVSASPEGAILDKKKYEPCDLAPLKENYCHATACEGYARVCTNFAEMNDPGREENAPTPAIAPPSTAAMETNATERLSPKTPEATSTKPSDCNAKYAYRIRAFLSFVYVLSVIYTVH</sequence>
<accession>A0AA39LXI7</accession>
<proteinExistence type="predicted"/>